<dbReference type="InterPro" id="IPR035976">
    <property type="entry name" value="Sushi/SCR/CCP_sf"/>
</dbReference>
<evidence type="ECO:0000256" key="2">
    <source>
        <dbReference type="ARBA" id="ARBA00022737"/>
    </source>
</evidence>
<reference evidence="8" key="1">
    <citation type="journal article" date="2023" name="Mol. Biol. Evol.">
        <title>Third-Generation Sequencing Reveals the Adaptive Role of the Epigenome in Three Deep-Sea Polychaetes.</title>
        <authorList>
            <person name="Perez M."/>
            <person name="Aroh O."/>
            <person name="Sun Y."/>
            <person name="Lan Y."/>
            <person name="Juniper S.K."/>
            <person name="Young C.R."/>
            <person name="Angers B."/>
            <person name="Qian P.Y."/>
        </authorList>
    </citation>
    <scope>NUCLEOTIDE SEQUENCE</scope>
    <source>
        <strain evidence="8">R07B-5</strain>
    </source>
</reference>
<feature type="disulfide bond" evidence="5">
    <location>
        <begin position="113"/>
        <end position="156"/>
    </location>
</feature>
<dbReference type="SMART" id="SM00032">
    <property type="entry name" value="CCP"/>
    <property type="match status" value="10"/>
</dbReference>
<evidence type="ECO:0000256" key="6">
    <source>
        <dbReference type="SAM" id="Phobius"/>
    </source>
</evidence>
<organism evidence="8 9">
    <name type="scientific">Ridgeia piscesae</name>
    <name type="common">Tubeworm</name>
    <dbReference type="NCBI Taxonomy" id="27915"/>
    <lineage>
        <taxon>Eukaryota</taxon>
        <taxon>Metazoa</taxon>
        <taxon>Spiralia</taxon>
        <taxon>Lophotrochozoa</taxon>
        <taxon>Annelida</taxon>
        <taxon>Polychaeta</taxon>
        <taxon>Sedentaria</taxon>
        <taxon>Canalipalpata</taxon>
        <taxon>Sabellida</taxon>
        <taxon>Siboglinidae</taxon>
        <taxon>Ridgeia</taxon>
    </lineage>
</organism>
<feature type="domain" description="Sushi" evidence="7">
    <location>
        <begin position="111"/>
        <end position="171"/>
    </location>
</feature>
<comment type="caution">
    <text evidence="8">The sequence shown here is derived from an EMBL/GenBank/DDBJ whole genome shotgun (WGS) entry which is preliminary data.</text>
</comment>
<evidence type="ECO:0000256" key="3">
    <source>
        <dbReference type="ARBA" id="ARBA00023157"/>
    </source>
</evidence>
<feature type="domain" description="Sushi" evidence="7">
    <location>
        <begin position="49"/>
        <end position="110"/>
    </location>
</feature>
<feature type="domain" description="Sushi" evidence="7">
    <location>
        <begin position="431"/>
        <end position="492"/>
    </location>
</feature>
<feature type="domain" description="Sushi" evidence="7">
    <location>
        <begin position="297"/>
        <end position="367"/>
    </location>
</feature>
<dbReference type="EMBL" id="JAODUO010000108">
    <property type="protein sequence ID" value="KAK2189388.1"/>
    <property type="molecule type" value="Genomic_DNA"/>
</dbReference>
<feature type="disulfide bond" evidence="5">
    <location>
        <begin position="433"/>
        <end position="476"/>
    </location>
</feature>
<evidence type="ECO:0000256" key="5">
    <source>
        <dbReference type="PROSITE-ProRule" id="PRU00302"/>
    </source>
</evidence>
<keyword evidence="9" id="KW-1185">Reference proteome</keyword>
<keyword evidence="3 5" id="KW-1015">Disulfide bond</keyword>
<dbReference type="InterPro" id="IPR000436">
    <property type="entry name" value="Sushi_SCR_CCP_dom"/>
</dbReference>
<protein>
    <recommendedName>
        <fullName evidence="7">Sushi domain-containing protein</fullName>
    </recommendedName>
</protein>
<feature type="domain" description="Sushi" evidence="7">
    <location>
        <begin position="368"/>
        <end position="430"/>
    </location>
</feature>
<dbReference type="SUPFAM" id="SSF57535">
    <property type="entry name" value="Complement control module/SCR domain"/>
    <property type="match status" value="10"/>
</dbReference>
<name>A0AAD9P748_RIDPI</name>
<keyword evidence="4" id="KW-0325">Glycoprotein</keyword>
<evidence type="ECO:0000259" key="7">
    <source>
        <dbReference type="PROSITE" id="PS50923"/>
    </source>
</evidence>
<feature type="transmembrane region" description="Helical" evidence="6">
    <location>
        <begin position="703"/>
        <end position="724"/>
    </location>
</feature>
<dbReference type="CDD" id="cd00033">
    <property type="entry name" value="CCP"/>
    <property type="match status" value="5"/>
</dbReference>
<feature type="domain" description="Sushi" evidence="7">
    <location>
        <begin position="493"/>
        <end position="556"/>
    </location>
</feature>
<keyword evidence="1 5" id="KW-0768">Sushi</keyword>
<feature type="disulfide bond" evidence="5">
    <location>
        <begin position="559"/>
        <end position="602"/>
    </location>
</feature>
<feature type="disulfide bond" evidence="5">
    <location>
        <begin position="51"/>
        <end position="94"/>
    </location>
</feature>
<keyword evidence="6" id="KW-0812">Transmembrane</keyword>
<dbReference type="Proteomes" id="UP001209878">
    <property type="component" value="Unassembled WGS sequence"/>
</dbReference>
<proteinExistence type="predicted"/>
<feature type="domain" description="Sushi" evidence="7">
    <location>
        <begin position="557"/>
        <end position="617"/>
    </location>
</feature>
<comment type="caution">
    <text evidence="5">Lacks conserved residue(s) required for the propagation of feature annotation.</text>
</comment>
<evidence type="ECO:0000256" key="4">
    <source>
        <dbReference type="ARBA" id="ARBA00023180"/>
    </source>
</evidence>
<dbReference type="Gene3D" id="2.10.70.10">
    <property type="entry name" value="Complement Module, domain 1"/>
    <property type="match status" value="10"/>
</dbReference>
<dbReference type="InterPro" id="IPR050350">
    <property type="entry name" value="Compl-Cell_Adhes-Reg"/>
</dbReference>
<evidence type="ECO:0000256" key="1">
    <source>
        <dbReference type="ARBA" id="ARBA00022659"/>
    </source>
</evidence>
<dbReference type="AlphaFoldDB" id="A0AAD9P748"/>
<dbReference type="PROSITE" id="PS50923">
    <property type="entry name" value="SUSHI"/>
    <property type="match status" value="8"/>
</dbReference>
<evidence type="ECO:0000313" key="8">
    <source>
        <dbReference type="EMBL" id="KAK2189388.1"/>
    </source>
</evidence>
<keyword evidence="6" id="KW-0472">Membrane</keyword>
<gene>
    <name evidence="8" type="ORF">NP493_108g04056</name>
</gene>
<keyword evidence="2" id="KW-0677">Repeat</keyword>
<sequence length="751" mass="83555">MNHTKPLSSGDSITFVCHEGFKFPDMETEKTSNCTEDGWDPKTLASCTEHCDKLPHVLHSRRVNGTTRLGSTVHLECDKGYQLPDGRRMISSTCLPGGEWSNNKLPQCDIVHCPVLPVLDHQRLSSTATTYNTVVTFTCHFGHVLPDNTLARQIRCTEDGTWSATLPQCTPVQCPPVVLSSDSWKRNTTHDTYGAYVEYKCKKPGTRMLDGATHRVARCDANGQWSENITDCTDTRCLPLIFVANSTSEERDAENGTSTTVNCIKGHRFMPGLHHSRTVTCLANLTWSPVLDACQPVNCPAVPTAGRNSLADTSNTLLETVVTYKCNVGHYYSDYYNSTSQRLAIGCEERGNNVEWNTTEIIPDCLPAKCPPPPLIVNGSQVTILPKYVYPETVTFQCAKGFLFIDGRSRRVIACDENGEWNSTEVSCRVDRCTPVPDVTHTEIDTTVSAWYTNVTYNCSVGHEWPAPKISHHIMCLNNGTWNDTAIPACQPKKCATVPALSNTALNTSTEGYIYNMYVQHSCSAGYKFDGGLTEMVHWCNAEGVWEPAVFLPCYVSHCPPLPHIENATVNTNATEYDVVANVTCLPGYQFPDKTKEKTVQCLENETWSNIPHDCEVVFCPPVPLWSETRFNSTDNDFLSVVSYRCKSGAHFKDHKEDAQLERTTQCNITKEWLPPITDCVAEEKIGASLKGKTYESPSSIQIGTLSCFILGFILGGTILLDLSKIFSDLHMMRDNLRYMLSLQHRGNVKD</sequence>
<accession>A0AAD9P748</accession>
<dbReference type="PANTHER" id="PTHR19325:SF575">
    <property type="entry name" value="LOCOMOTION-RELATED PROTEIN HIKARU GENKI"/>
    <property type="match status" value="1"/>
</dbReference>
<dbReference type="PANTHER" id="PTHR19325">
    <property type="entry name" value="COMPLEMENT COMPONENT-RELATED SUSHI DOMAIN-CONTAINING"/>
    <property type="match status" value="1"/>
</dbReference>
<keyword evidence="6" id="KW-1133">Transmembrane helix</keyword>
<dbReference type="Pfam" id="PF00084">
    <property type="entry name" value="Sushi"/>
    <property type="match status" value="7"/>
</dbReference>
<evidence type="ECO:0000313" key="9">
    <source>
        <dbReference type="Proteomes" id="UP001209878"/>
    </source>
</evidence>
<feature type="domain" description="Sushi" evidence="7">
    <location>
        <begin position="172"/>
        <end position="234"/>
    </location>
</feature>